<dbReference type="EMBL" id="SMKE01000084">
    <property type="protein sequence ID" value="TDC00783.1"/>
    <property type="molecule type" value="Genomic_DNA"/>
</dbReference>
<accession>A0ABY2DMI5</accession>
<organism evidence="2 3">
    <name type="scientific">Micromonospora fluostatini</name>
    <dbReference type="NCBI Taxonomy" id="1629071"/>
    <lineage>
        <taxon>Bacteria</taxon>
        <taxon>Bacillati</taxon>
        <taxon>Actinomycetota</taxon>
        <taxon>Actinomycetes</taxon>
        <taxon>Micromonosporales</taxon>
        <taxon>Micromonosporaceae</taxon>
        <taxon>Micromonospora</taxon>
    </lineage>
</organism>
<feature type="region of interest" description="Disordered" evidence="1">
    <location>
        <begin position="85"/>
        <end position="106"/>
    </location>
</feature>
<evidence type="ECO:0000256" key="1">
    <source>
        <dbReference type="SAM" id="MobiDB-lite"/>
    </source>
</evidence>
<gene>
    <name evidence="2" type="primary">tgmA</name>
    <name evidence="2" type="ORF">E1091_04220</name>
</gene>
<dbReference type="InterPro" id="IPR026496">
    <property type="entry name" value="GRASP_targ"/>
</dbReference>
<keyword evidence="3" id="KW-1185">Reference proteome</keyword>
<dbReference type="Proteomes" id="UP000295626">
    <property type="component" value="Unassembled WGS sequence"/>
</dbReference>
<feature type="region of interest" description="Disordered" evidence="1">
    <location>
        <begin position="144"/>
        <end position="169"/>
    </location>
</feature>
<evidence type="ECO:0000313" key="2">
    <source>
        <dbReference type="EMBL" id="TDC00783.1"/>
    </source>
</evidence>
<proteinExistence type="predicted"/>
<protein>
    <submittedName>
        <fullName evidence="2">ATP-grasp-modified RiPP</fullName>
    </submittedName>
</protein>
<name>A0ABY2DMI5_9ACTN</name>
<comment type="caution">
    <text evidence="2">The sequence shown here is derived from an EMBL/GenBank/DDBJ whole genome shotgun (WGS) entry which is preliminary data.</text>
</comment>
<sequence length="169" mass="18723">MRLRCPGSQCAAWARRRRPHPFMVRLRWTSSPKRVAGVAQGLASDNTSTPFPEPSMLVVRPIGRHSSIMKGDAMSTLVPQRTALPLRPFDTERGSTTTARPFGLSLSRPVDNGAPLDLTGAFYDPATQTLVGADGTIWAGRSSQTIKTREKTRYDHSHFQDDDEETRTD</sequence>
<feature type="compositionally biased region" description="Basic and acidic residues" evidence="1">
    <location>
        <begin position="147"/>
        <end position="160"/>
    </location>
</feature>
<dbReference type="NCBIfam" id="TIGR04186">
    <property type="entry name" value="GRASP_targ"/>
    <property type="match status" value="1"/>
</dbReference>
<evidence type="ECO:0000313" key="3">
    <source>
        <dbReference type="Proteomes" id="UP000295626"/>
    </source>
</evidence>
<reference evidence="2 3" key="1">
    <citation type="submission" date="2019-02" db="EMBL/GenBank/DDBJ databases">
        <title>Draft genome sequences of novel Actinobacteria.</title>
        <authorList>
            <person name="Sahin N."/>
            <person name="Ay H."/>
            <person name="Saygin H."/>
        </authorList>
    </citation>
    <scope>NUCLEOTIDE SEQUENCE [LARGE SCALE GENOMIC DNA]</scope>
    <source>
        <strain evidence="2 3">JCM 30529</strain>
    </source>
</reference>